<protein>
    <recommendedName>
        <fullName evidence="6">50S ribosomal protein L34, chloroplastic</fullName>
    </recommendedName>
</protein>
<reference evidence="4 5" key="1">
    <citation type="journal article" date="2024" name="Commun. Biol.">
        <title>Comparative genomic analysis of thermophilic fungi reveals convergent evolutionary adaptations and gene losses.</title>
        <authorList>
            <person name="Steindorff A.S."/>
            <person name="Aguilar-Pontes M.V."/>
            <person name="Robinson A.J."/>
            <person name="Andreopoulos B."/>
            <person name="LaButti K."/>
            <person name="Kuo A."/>
            <person name="Mondo S."/>
            <person name="Riley R."/>
            <person name="Otillar R."/>
            <person name="Haridas S."/>
            <person name="Lipzen A."/>
            <person name="Grimwood J."/>
            <person name="Schmutz J."/>
            <person name="Clum A."/>
            <person name="Reid I.D."/>
            <person name="Moisan M.C."/>
            <person name="Butler G."/>
            <person name="Nguyen T.T.M."/>
            <person name="Dewar K."/>
            <person name="Conant G."/>
            <person name="Drula E."/>
            <person name="Henrissat B."/>
            <person name="Hansel C."/>
            <person name="Singer S."/>
            <person name="Hutchinson M.I."/>
            <person name="de Vries R.P."/>
            <person name="Natvig D.O."/>
            <person name="Powell A.J."/>
            <person name="Tsang A."/>
            <person name="Grigoriev I.V."/>
        </authorList>
    </citation>
    <scope>NUCLEOTIDE SEQUENCE [LARGE SCALE GENOMIC DNA]</scope>
    <source>
        <strain evidence="4 5">ATCC 24622</strain>
    </source>
</reference>
<evidence type="ECO:0000313" key="4">
    <source>
        <dbReference type="EMBL" id="KAL1869716.1"/>
    </source>
</evidence>
<comment type="caution">
    <text evidence="4">The sequence shown here is derived from an EMBL/GenBank/DDBJ whole genome shotgun (WGS) entry which is preliminary data.</text>
</comment>
<dbReference type="NCBIfam" id="TIGR01030">
    <property type="entry name" value="rpmH_bact"/>
    <property type="match status" value="1"/>
</dbReference>
<keyword evidence="5" id="KW-1185">Reference proteome</keyword>
<evidence type="ECO:0000256" key="2">
    <source>
        <dbReference type="ARBA" id="ARBA00022980"/>
    </source>
</evidence>
<accession>A0ABR3X191</accession>
<sequence>MERFRLLPSQLRTSYRHVPQRTAVRCAAWVPSFSNSRMFSSLPSLRPTLPTNRLSAGPLAFRPTTCTPNHVSRLQPSATEGAEVGGEVLDLISRAALTGHPAFAGAGVQIRCGPRATLVRTSRLVQKRRHGFLSRARTKKGRQLLTRRRIKGRKRLSA</sequence>
<organism evidence="4 5">
    <name type="scientific">Phialemonium thermophilum</name>
    <dbReference type="NCBI Taxonomy" id="223376"/>
    <lineage>
        <taxon>Eukaryota</taxon>
        <taxon>Fungi</taxon>
        <taxon>Dikarya</taxon>
        <taxon>Ascomycota</taxon>
        <taxon>Pezizomycotina</taxon>
        <taxon>Sordariomycetes</taxon>
        <taxon>Sordariomycetidae</taxon>
        <taxon>Cephalothecales</taxon>
        <taxon>Cephalothecaceae</taxon>
        <taxon>Phialemonium</taxon>
    </lineage>
</organism>
<comment type="similarity">
    <text evidence="1">Belongs to the bacterial ribosomal protein bL34 family.</text>
</comment>
<proteinExistence type="inferred from homology"/>
<evidence type="ECO:0000313" key="5">
    <source>
        <dbReference type="Proteomes" id="UP001586593"/>
    </source>
</evidence>
<evidence type="ECO:0008006" key="6">
    <source>
        <dbReference type="Google" id="ProtNLM"/>
    </source>
</evidence>
<name>A0ABR3X191_9PEZI</name>
<evidence type="ECO:0000256" key="1">
    <source>
        <dbReference type="ARBA" id="ARBA00010111"/>
    </source>
</evidence>
<dbReference type="Pfam" id="PF00468">
    <property type="entry name" value="Ribosomal_L34"/>
    <property type="match status" value="1"/>
</dbReference>
<dbReference type="InterPro" id="IPR000271">
    <property type="entry name" value="Ribosomal_bL34"/>
</dbReference>
<dbReference type="EMBL" id="JAZHXJ010000189">
    <property type="protein sequence ID" value="KAL1869716.1"/>
    <property type="molecule type" value="Genomic_DNA"/>
</dbReference>
<gene>
    <name evidence="4" type="ORF">VTK73DRAFT_2957</name>
</gene>
<dbReference type="Gene3D" id="1.10.287.3980">
    <property type="match status" value="1"/>
</dbReference>
<dbReference type="Proteomes" id="UP001586593">
    <property type="component" value="Unassembled WGS sequence"/>
</dbReference>
<evidence type="ECO:0000256" key="3">
    <source>
        <dbReference type="ARBA" id="ARBA00023274"/>
    </source>
</evidence>
<keyword evidence="3" id="KW-0687">Ribonucleoprotein</keyword>
<keyword evidence="2" id="KW-0689">Ribosomal protein</keyword>